<dbReference type="CDD" id="cd13959">
    <property type="entry name" value="PT_UbiA_COQ2"/>
    <property type="match status" value="1"/>
</dbReference>
<keyword evidence="11" id="KW-0460">Magnesium</keyword>
<keyword evidence="6 11" id="KW-0808">Transferase</keyword>
<dbReference type="HAMAP" id="MF_01635">
    <property type="entry name" value="UbiA"/>
    <property type="match status" value="1"/>
</dbReference>
<evidence type="ECO:0000256" key="2">
    <source>
        <dbReference type="ARBA" id="ARBA00004141"/>
    </source>
</evidence>
<evidence type="ECO:0000256" key="8">
    <source>
        <dbReference type="ARBA" id="ARBA00022692"/>
    </source>
</evidence>
<dbReference type="Proteomes" id="UP001293791">
    <property type="component" value="Unassembled WGS sequence"/>
</dbReference>
<comment type="caution">
    <text evidence="12">The sequence shown here is derived from an EMBL/GenBank/DDBJ whole genome shotgun (WGS) entry which is preliminary data.</text>
</comment>
<comment type="pathway">
    <text evidence="11">Cofactor biosynthesis; ubiquinone biosynthesis.</text>
</comment>
<evidence type="ECO:0000256" key="1">
    <source>
        <dbReference type="ARBA" id="ARBA00001946"/>
    </source>
</evidence>
<dbReference type="InterPro" id="IPR030470">
    <property type="entry name" value="UbiA_prenylTrfase_CS"/>
</dbReference>
<sequence>MSVSKYIITFCTTNRFARLLRLNSPIPILLMIAPVLWVVFIYSNHKLLFSTIFIIGGFLTRSLGCVINDMTDYQLDQKVYRTMNRPIASGEITLLEALGVVIVLALPSMFLLLQLPNNAIEWGLYSSLLILIYPKAKLFTNFPQIILGITYNMGVIISYYTFNEEFSTPLLAIYLASVFWTIGFDSIYAYQDRKYDINEKVGSVAVKLGKKGKIFISCCYTITICCLVILGIQLEFSYVYYLFVALGVIHLYWQIETLNIENPKDCKKKFDSNAIFALLILSATIFSKSVFI</sequence>
<comment type="catalytic activity">
    <reaction evidence="11">
        <text>all-trans-octaprenyl diphosphate + 4-hydroxybenzoate = 4-hydroxy-3-(all-trans-octaprenyl)benzoate + diphosphate</text>
        <dbReference type="Rhea" id="RHEA:27782"/>
        <dbReference type="ChEBI" id="CHEBI:1617"/>
        <dbReference type="ChEBI" id="CHEBI:17879"/>
        <dbReference type="ChEBI" id="CHEBI:33019"/>
        <dbReference type="ChEBI" id="CHEBI:57711"/>
        <dbReference type="EC" id="2.5.1.39"/>
    </reaction>
</comment>
<dbReference type="EC" id="2.5.1.39" evidence="11"/>
<keyword evidence="5 11" id="KW-0997">Cell inner membrane</keyword>
<feature type="transmembrane region" description="Helical" evidence="11">
    <location>
        <begin position="20"/>
        <end position="42"/>
    </location>
</feature>
<evidence type="ECO:0000256" key="3">
    <source>
        <dbReference type="ARBA" id="ARBA00005985"/>
    </source>
</evidence>
<comment type="cofactor">
    <cofactor evidence="1 11">
        <name>Mg(2+)</name>
        <dbReference type="ChEBI" id="CHEBI:18420"/>
    </cofactor>
</comment>
<name>A0ABU5L7V2_9RICK</name>
<dbReference type="InterPro" id="IPR006370">
    <property type="entry name" value="HB_polyprenyltransferase-like"/>
</dbReference>
<evidence type="ECO:0000256" key="6">
    <source>
        <dbReference type="ARBA" id="ARBA00022679"/>
    </source>
</evidence>
<dbReference type="PANTHER" id="PTHR11048">
    <property type="entry name" value="PRENYLTRANSFERASES"/>
    <property type="match status" value="1"/>
</dbReference>
<comment type="function">
    <text evidence="11">Catalyzes the prenylation of para-hydroxybenzoate (PHB) with an all-trans polyprenyl group. Mediates the second step in the final reaction sequence of ubiquinone-8 (UQ-8) biosynthesis, which is the condensation of the polyisoprenoid side chain with PHB, generating the first membrane-bound Q intermediate 3-octaprenyl-4-hydroxybenzoate.</text>
</comment>
<keyword evidence="13" id="KW-1185">Reference proteome</keyword>
<feature type="transmembrane region" description="Helical" evidence="11">
    <location>
        <begin position="274"/>
        <end position="291"/>
    </location>
</feature>
<dbReference type="PANTHER" id="PTHR11048:SF28">
    <property type="entry name" value="4-HYDROXYBENZOATE POLYPRENYLTRANSFERASE, MITOCHONDRIAL"/>
    <property type="match status" value="1"/>
</dbReference>
<dbReference type="EMBL" id="JARGYT010000027">
    <property type="protein sequence ID" value="MDZ5762206.1"/>
    <property type="molecule type" value="Genomic_DNA"/>
</dbReference>
<feature type="transmembrane region" description="Helical" evidence="11">
    <location>
        <begin position="119"/>
        <end position="136"/>
    </location>
</feature>
<feature type="transmembrane region" description="Helical" evidence="11">
    <location>
        <begin position="168"/>
        <end position="190"/>
    </location>
</feature>
<dbReference type="InterPro" id="IPR039653">
    <property type="entry name" value="Prenyltransferase"/>
</dbReference>
<dbReference type="InterPro" id="IPR044878">
    <property type="entry name" value="UbiA_sf"/>
</dbReference>
<proteinExistence type="inferred from homology"/>
<feature type="transmembrane region" description="Helical" evidence="11">
    <location>
        <begin position="92"/>
        <end position="113"/>
    </location>
</feature>
<keyword evidence="4 11" id="KW-1003">Cell membrane</keyword>
<comment type="subcellular location">
    <subcellularLocation>
        <location evidence="11">Cell inner membrane</location>
        <topology evidence="11">Multi-pass membrane protein</topology>
    </subcellularLocation>
    <subcellularLocation>
        <location evidence="2">Membrane</location>
        <topology evidence="2">Multi-pass membrane protein</topology>
    </subcellularLocation>
</comment>
<evidence type="ECO:0000313" key="13">
    <source>
        <dbReference type="Proteomes" id="UP001293791"/>
    </source>
</evidence>
<evidence type="ECO:0000256" key="7">
    <source>
        <dbReference type="ARBA" id="ARBA00022688"/>
    </source>
</evidence>
<dbReference type="InterPro" id="IPR000537">
    <property type="entry name" value="UbiA_prenyltransferase"/>
</dbReference>
<evidence type="ECO:0000256" key="9">
    <source>
        <dbReference type="ARBA" id="ARBA00022989"/>
    </source>
</evidence>
<evidence type="ECO:0000256" key="10">
    <source>
        <dbReference type="ARBA" id="ARBA00023136"/>
    </source>
</evidence>
<keyword evidence="10 11" id="KW-0472">Membrane</keyword>
<dbReference type="RefSeq" id="WP_322497684.1">
    <property type="nucleotide sequence ID" value="NZ_JARGYT010000027.1"/>
</dbReference>
<keyword evidence="8 11" id="KW-0812">Transmembrane</keyword>
<dbReference type="Gene3D" id="1.20.120.1780">
    <property type="entry name" value="UbiA prenyltransferase"/>
    <property type="match status" value="1"/>
</dbReference>
<accession>A0ABU5L7V2</accession>
<organism evidence="12 13">
    <name type="scientific">Candidatus Cyrtobacter comes</name>
    <dbReference type="NCBI Taxonomy" id="675776"/>
    <lineage>
        <taxon>Bacteria</taxon>
        <taxon>Pseudomonadati</taxon>
        <taxon>Pseudomonadota</taxon>
        <taxon>Alphaproteobacteria</taxon>
        <taxon>Rickettsiales</taxon>
        <taxon>Candidatus Midichloriaceae</taxon>
        <taxon>Candidatus Cyrtobacter</taxon>
    </lineage>
</organism>
<reference evidence="12 13" key="1">
    <citation type="submission" date="2023-02" db="EMBL/GenBank/DDBJ databases">
        <title>Host association and intracellularity evolved multiple times independently in the Rickettsiales.</title>
        <authorList>
            <person name="Castelli M."/>
            <person name="Nardi T."/>
            <person name="Gammuto L."/>
            <person name="Bellinzona G."/>
            <person name="Sabaneyeva E."/>
            <person name="Potekhin A."/>
            <person name="Serra V."/>
            <person name="Petroni G."/>
            <person name="Sassera D."/>
        </authorList>
    </citation>
    <scope>NUCLEOTIDE SEQUENCE [LARGE SCALE GENOMIC DNA]</scope>
    <source>
        <strain evidence="12 13">BOD18</strain>
    </source>
</reference>
<evidence type="ECO:0000313" key="12">
    <source>
        <dbReference type="EMBL" id="MDZ5762206.1"/>
    </source>
</evidence>
<evidence type="ECO:0000256" key="11">
    <source>
        <dbReference type="HAMAP-Rule" id="MF_01635"/>
    </source>
</evidence>
<dbReference type="Pfam" id="PF01040">
    <property type="entry name" value="UbiA"/>
    <property type="match status" value="1"/>
</dbReference>
<evidence type="ECO:0000256" key="4">
    <source>
        <dbReference type="ARBA" id="ARBA00022475"/>
    </source>
</evidence>
<keyword evidence="9 11" id="KW-1133">Transmembrane helix</keyword>
<evidence type="ECO:0000256" key="5">
    <source>
        <dbReference type="ARBA" id="ARBA00022519"/>
    </source>
</evidence>
<gene>
    <name evidence="11" type="primary">ubiA</name>
    <name evidence="12" type="ORF">Cyrtocomes_00579</name>
</gene>
<dbReference type="PROSITE" id="PS00943">
    <property type="entry name" value="UBIA"/>
    <property type="match status" value="1"/>
</dbReference>
<keyword evidence="7 11" id="KW-0831">Ubiquinone biosynthesis</keyword>
<feature type="transmembrane region" description="Helical" evidence="11">
    <location>
        <begin position="48"/>
        <end position="71"/>
    </location>
</feature>
<dbReference type="Gene3D" id="1.10.357.140">
    <property type="entry name" value="UbiA prenyltransferase"/>
    <property type="match status" value="1"/>
</dbReference>
<feature type="transmembrane region" description="Helical" evidence="11">
    <location>
        <begin position="238"/>
        <end position="253"/>
    </location>
</feature>
<comment type="similarity">
    <text evidence="3 11">Belongs to the UbiA prenyltransferase family.</text>
</comment>
<feature type="transmembrane region" description="Helical" evidence="11">
    <location>
        <begin position="145"/>
        <end position="162"/>
    </location>
</feature>
<protein>
    <recommendedName>
        <fullName evidence="11">4-hydroxybenzoate octaprenyltransferase</fullName>
        <ecNumber evidence="11">2.5.1.39</ecNumber>
    </recommendedName>
    <alternativeName>
        <fullName evidence="11">4-HB polyprenyltransferase</fullName>
    </alternativeName>
</protein>
<feature type="transmembrane region" description="Helical" evidence="11">
    <location>
        <begin position="214"/>
        <end position="232"/>
    </location>
</feature>